<keyword evidence="1" id="KW-1133">Transmembrane helix</keyword>
<organism evidence="2 3">
    <name type="scientific">Setaria italica</name>
    <name type="common">Foxtail millet</name>
    <name type="synonym">Panicum italicum</name>
    <dbReference type="NCBI Taxonomy" id="4555"/>
    <lineage>
        <taxon>Eukaryota</taxon>
        <taxon>Viridiplantae</taxon>
        <taxon>Streptophyta</taxon>
        <taxon>Embryophyta</taxon>
        <taxon>Tracheophyta</taxon>
        <taxon>Spermatophyta</taxon>
        <taxon>Magnoliopsida</taxon>
        <taxon>Liliopsida</taxon>
        <taxon>Poales</taxon>
        <taxon>Poaceae</taxon>
        <taxon>PACMAD clade</taxon>
        <taxon>Panicoideae</taxon>
        <taxon>Panicodae</taxon>
        <taxon>Paniceae</taxon>
        <taxon>Cenchrinae</taxon>
        <taxon>Setaria</taxon>
    </lineage>
</organism>
<accession>K3ZKJ1</accession>
<evidence type="ECO:0000256" key="1">
    <source>
        <dbReference type="SAM" id="Phobius"/>
    </source>
</evidence>
<dbReference type="AlphaFoldDB" id="K3ZKJ1"/>
<feature type="transmembrane region" description="Helical" evidence="1">
    <location>
        <begin position="26"/>
        <end position="46"/>
    </location>
</feature>
<dbReference type="EMBL" id="AGNK02004617">
    <property type="status" value="NOT_ANNOTATED_CDS"/>
    <property type="molecule type" value="Genomic_DNA"/>
</dbReference>
<dbReference type="Proteomes" id="UP000004995">
    <property type="component" value="Unassembled WGS sequence"/>
</dbReference>
<reference evidence="2" key="2">
    <citation type="submission" date="2018-08" db="UniProtKB">
        <authorList>
            <consortium name="EnsemblPlants"/>
        </authorList>
    </citation>
    <scope>IDENTIFICATION</scope>
    <source>
        <strain evidence="2">Yugu1</strain>
    </source>
</reference>
<dbReference type="InParanoid" id="K3ZKJ1"/>
<reference evidence="3" key="1">
    <citation type="journal article" date="2012" name="Nat. Biotechnol.">
        <title>Reference genome sequence of the model plant Setaria.</title>
        <authorList>
            <person name="Bennetzen J.L."/>
            <person name="Schmutz J."/>
            <person name="Wang H."/>
            <person name="Percifield R."/>
            <person name="Hawkins J."/>
            <person name="Pontaroli A.C."/>
            <person name="Estep M."/>
            <person name="Feng L."/>
            <person name="Vaughn J.N."/>
            <person name="Grimwood J."/>
            <person name="Jenkins J."/>
            <person name="Barry K."/>
            <person name="Lindquist E."/>
            <person name="Hellsten U."/>
            <person name="Deshpande S."/>
            <person name="Wang X."/>
            <person name="Wu X."/>
            <person name="Mitros T."/>
            <person name="Triplett J."/>
            <person name="Yang X."/>
            <person name="Ye C.Y."/>
            <person name="Mauro-Herrera M."/>
            <person name="Wang L."/>
            <person name="Li P."/>
            <person name="Sharma M."/>
            <person name="Sharma R."/>
            <person name="Ronald P.C."/>
            <person name="Panaud O."/>
            <person name="Kellogg E.A."/>
            <person name="Brutnell T.P."/>
            <person name="Doust A.N."/>
            <person name="Tuskan G.A."/>
            <person name="Rokhsar D."/>
            <person name="Devos K.M."/>
        </authorList>
    </citation>
    <scope>NUCLEOTIDE SEQUENCE [LARGE SCALE GENOMIC DNA]</scope>
    <source>
        <strain evidence="3">cv. Yugu1</strain>
    </source>
</reference>
<dbReference type="HOGENOM" id="CLU_2431181_0_0_1"/>
<evidence type="ECO:0000313" key="2">
    <source>
        <dbReference type="EnsemblPlants" id="KQK93505"/>
    </source>
</evidence>
<dbReference type="Gramene" id="KQK93505">
    <property type="protein sequence ID" value="KQK93505"/>
    <property type="gene ID" value="SETIT_027097mg"/>
</dbReference>
<feature type="transmembrane region" description="Helical" evidence="1">
    <location>
        <begin position="58"/>
        <end position="82"/>
    </location>
</feature>
<proteinExistence type="predicted"/>
<evidence type="ECO:0000313" key="3">
    <source>
        <dbReference type="Proteomes" id="UP000004995"/>
    </source>
</evidence>
<sequence length="91" mass="10865">MPEQNHFIVHTLQKEKSHGFNKISNWNFLLLYLVLYCCIYGVWLVLGNNPIMTEVLYTLLRMIIFHINKWIYLINSILSHLVQNEVNSLFL</sequence>
<keyword evidence="1" id="KW-0812">Transmembrane</keyword>
<keyword evidence="3" id="KW-1185">Reference proteome</keyword>
<dbReference type="EnsemblPlants" id="KQK93505">
    <property type="protein sequence ID" value="KQK93505"/>
    <property type="gene ID" value="SETIT_027097mg"/>
</dbReference>
<protein>
    <submittedName>
        <fullName evidence="2">Uncharacterized protein</fullName>
    </submittedName>
</protein>
<keyword evidence="1" id="KW-0472">Membrane</keyword>
<name>K3ZKJ1_SETIT</name>